<keyword evidence="4" id="KW-0539">Nucleus</keyword>
<evidence type="ECO:0000256" key="5">
    <source>
        <dbReference type="ARBA" id="ARBA00024196"/>
    </source>
</evidence>
<dbReference type="AlphaFoldDB" id="A0A9P6DYD6"/>
<evidence type="ECO:0000256" key="1">
    <source>
        <dbReference type="ARBA" id="ARBA00004123"/>
    </source>
</evidence>
<evidence type="ECO:0000313" key="7">
    <source>
        <dbReference type="EMBL" id="KAF9514810.1"/>
    </source>
</evidence>
<dbReference type="PROSITE" id="PS51450">
    <property type="entry name" value="LRR"/>
    <property type="match status" value="1"/>
</dbReference>
<dbReference type="GO" id="GO:0030620">
    <property type="term" value="F:U2 snRNA binding"/>
    <property type="evidence" value="ECO:0007669"/>
    <property type="project" value="InterPro"/>
</dbReference>
<dbReference type="PANTHER" id="PTHR10552">
    <property type="entry name" value="U2 SMALL NUCLEAR RIBONUCLEOPROTEIN A"/>
    <property type="match status" value="1"/>
</dbReference>
<evidence type="ECO:0000256" key="6">
    <source>
        <dbReference type="ARBA" id="ARBA00024238"/>
    </source>
</evidence>
<dbReference type="GO" id="GO:0000398">
    <property type="term" value="P:mRNA splicing, via spliceosome"/>
    <property type="evidence" value="ECO:0007669"/>
    <property type="project" value="InterPro"/>
</dbReference>
<gene>
    <name evidence="7" type="ORF">BS47DRAFT_1484810</name>
</gene>
<comment type="similarity">
    <text evidence="5">Belongs to the U2 small nuclear ribonucleoprotein A family.</text>
</comment>
<organism evidence="7 8">
    <name type="scientific">Hydnum rufescens UP504</name>
    <dbReference type="NCBI Taxonomy" id="1448309"/>
    <lineage>
        <taxon>Eukaryota</taxon>
        <taxon>Fungi</taxon>
        <taxon>Dikarya</taxon>
        <taxon>Basidiomycota</taxon>
        <taxon>Agaricomycotina</taxon>
        <taxon>Agaricomycetes</taxon>
        <taxon>Cantharellales</taxon>
        <taxon>Hydnaceae</taxon>
        <taxon>Hydnum</taxon>
    </lineage>
</organism>
<comment type="subcellular location">
    <subcellularLocation>
        <location evidence="1">Nucleus</location>
    </subcellularLocation>
</comment>
<dbReference type="InterPro" id="IPR032675">
    <property type="entry name" value="LRR_dom_sf"/>
</dbReference>
<dbReference type="Pfam" id="PF14580">
    <property type="entry name" value="LRR_9"/>
    <property type="match status" value="1"/>
</dbReference>
<protein>
    <recommendedName>
        <fullName evidence="6">U2 small nuclear ribonucleoprotein A'</fullName>
    </recommendedName>
</protein>
<evidence type="ECO:0000256" key="2">
    <source>
        <dbReference type="ARBA" id="ARBA00022614"/>
    </source>
</evidence>
<name>A0A9P6DYD6_9AGAM</name>
<dbReference type="GO" id="GO:0005686">
    <property type="term" value="C:U2 snRNP"/>
    <property type="evidence" value="ECO:0007669"/>
    <property type="project" value="TreeGrafter"/>
</dbReference>
<dbReference type="InterPro" id="IPR001611">
    <property type="entry name" value="Leu-rich_rpt"/>
</dbReference>
<dbReference type="EMBL" id="MU128956">
    <property type="protein sequence ID" value="KAF9514810.1"/>
    <property type="molecule type" value="Genomic_DNA"/>
</dbReference>
<keyword evidence="3" id="KW-0677">Repeat</keyword>
<dbReference type="FunFam" id="3.80.10.10:FF:000026">
    <property type="entry name" value="U2 small nuclear ribonucleoprotein A"/>
    <property type="match status" value="1"/>
</dbReference>
<sequence length="244" mass="27112">MKLTPELIASSPSYLNPLKDRQLDLRGHKIPAIENLGVTKDQHDTIDLTDNAILQLANLPLSPRLTTLLLANNAIHSIHPSIANSAPNLRTLILTNNAFLELGDLEVLGKCRNLQYLSLLGCPVRDKKWYRSWVIHVCKSLRVLDFERIKDKERKAAETLFLTPDKLPTSLATTISSTRNTAAPTLNNGVVPEIGMAKTFVPGASGRLMTVEEKKRIRDAIAKATSAEEVRKLEQELREGWIPA</sequence>
<evidence type="ECO:0000256" key="3">
    <source>
        <dbReference type="ARBA" id="ARBA00022737"/>
    </source>
</evidence>
<keyword evidence="2" id="KW-0433">Leucine-rich repeat</keyword>
<keyword evidence="8" id="KW-1185">Reference proteome</keyword>
<proteinExistence type="inferred from homology"/>
<reference evidence="7" key="1">
    <citation type="journal article" date="2020" name="Nat. Commun.">
        <title>Large-scale genome sequencing of mycorrhizal fungi provides insights into the early evolution of symbiotic traits.</title>
        <authorList>
            <person name="Miyauchi S."/>
            <person name="Kiss E."/>
            <person name="Kuo A."/>
            <person name="Drula E."/>
            <person name="Kohler A."/>
            <person name="Sanchez-Garcia M."/>
            <person name="Morin E."/>
            <person name="Andreopoulos B."/>
            <person name="Barry K.W."/>
            <person name="Bonito G."/>
            <person name="Buee M."/>
            <person name="Carver A."/>
            <person name="Chen C."/>
            <person name="Cichocki N."/>
            <person name="Clum A."/>
            <person name="Culley D."/>
            <person name="Crous P.W."/>
            <person name="Fauchery L."/>
            <person name="Girlanda M."/>
            <person name="Hayes R.D."/>
            <person name="Keri Z."/>
            <person name="LaButti K."/>
            <person name="Lipzen A."/>
            <person name="Lombard V."/>
            <person name="Magnuson J."/>
            <person name="Maillard F."/>
            <person name="Murat C."/>
            <person name="Nolan M."/>
            <person name="Ohm R.A."/>
            <person name="Pangilinan J."/>
            <person name="Pereira M.F."/>
            <person name="Perotto S."/>
            <person name="Peter M."/>
            <person name="Pfister S."/>
            <person name="Riley R."/>
            <person name="Sitrit Y."/>
            <person name="Stielow J.B."/>
            <person name="Szollosi G."/>
            <person name="Zifcakova L."/>
            <person name="Stursova M."/>
            <person name="Spatafora J.W."/>
            <person name="Tedersoo L."/>
            <person name="Vaario L.M."/>
            <person name="Yamada A."/>
            <person name="Yan M."/>
            <person name="Wang P."/>
            <person name="Xu J."/>
            <person name="Bruns T."/>
            <person name="Baldrian P."/>
            <person name="Vilgalys R."/>
            <person name="Dunand C."/>
            <person name="Henrissat B."/>
            <person name="Grigoriev I.V."/>
            <person name="Hibbett D."/>
            <person name="Nagy L.G."/>
            <person name="Martin F.M."/>
        </authorList>
    </citation>
    <scope>NUCLEOTIDE SEQUENCE</scope>
    <source>
        <strain evidence="7">UP504</strain>
    </source>
</reference>
<dbReference type="Proteomes" id="UP000886523">
    <property type="component" value="Unassembled WGS sequence"/>
</dbReference>
<dbReference type="OrthoDB" id="433501at2759"/>
<evidence type="ECO:0000313" key="8">
    <source>
        <dbReference type="Proteomes" id="UP000886523"/>
    </source>
</evidence>
<evidence type="ECO:0000256" key="4">
    <source>
        <dbReference type="ARBA" id="ARBA00023242"/>
    </source>
</evidence>
<dbReference type="Gene3D" id="3.80.10.10">
    <property type="entry name" value="Ribonuclease Inhibitor"/>
    <property type="match status" value="1"/>
</dbReference>
<dbReference type="SUPFAM" id="SSF52058">
    <property type="entry name" value="L domain-like"/>
    <property type="match status" value="1"/>
</dbReference>
<dbReference type="InterPro" id="IPR044640">
    <property type="entry name" value="RU2A"/>
</dbReference>
<comment type="caution">
    <text evidence="7">The sequence shown here is derived from an EMBL/GenBank/DDBJ whole genome shotgun (WGS) entry which is preliminary data.</text>
</comment>
<accession>A0A9P6DYD6</accession>
<dbReference type="PANTHER" id="PTHR10552:SF6">
    <property type="entry name" value="U2 SMALL NUCLEAR RIBONUCLEOPROTEIN A"/>
    <property type="match status" value="1"/>
</dbReference>